<gene>
    <name evidence="3" type="ORF">RY67_1963</name>
</gene>
<dbReference type="PATRIC" id="fig|1682.24.peg.1909"/>
<feature type="transmembrane region" description="Helical" evidence="2">
    <location>
        <begin position="211"/>
        <end position="235"/>
    </location>
</feature>
<sequence>MDYGRKTITNNLQSLVTILTNVVTIGGILKNIPDLRTSSISRINSKFEKLKKLESHLERNGEAAVRLQRKLLNGEAMESLNRSNYVRLGMASTAIRQRLGPGCASNCLIGFEAGIAAVLGWLYLVYSQKNDDMVSLKLLLAFFAVLLIMGLTVAAGVRIYAHITLNRQFRFDMRDYSINAEGETGALPQETMDRSFESLVEYEGRRSKWKLLCVIAWLLLTFVSLAYACIVNDMIPVQPFMDLFGLGRKDTLDRLGEITACTCLCSIIALLITAIRVSFLLPEKKNRDKVESTEPYRDDTNHGNGRAGSPARDNADERFCADVKFTLGFGWKRRASKSSRTNEWWMGVVHFRR</sequence>
<evidence type="ECO:0000256" key="2">
    <source>
        <dbReference type="SAM" id="Phobius"/>
    </source>
</evidence>
<reference evidence="3 4" key="1">
    <citation type="submission" date="2014-12" db="EMBL/GenBank/DDBJ databases">
        <title>Complete genome sequence of Bifidobacterium longum subsp. infantis BT1.</title>
        <authorList>
            <person name="Kim J.F."/>
            <person name="Kwak M.-J."/>
        </authorList>
    </citation>
    <scope>NUCLEOTIDE SEQUENCE [LARGE SCALE GENOMIC DNA]</scope>
    <source>
        <strain evidence="3 4">BT1</strain>
    </source>
</reference>
<evidence type="ECO:0000256" key="1">
    <source>
        <dbReference type="SAM" id="MobiDB-lite"/>
    </source>
</evidence>
<keyword evidence="2" id="KW-0812">Transmembrane</keyword>
<name>A0A0M4LJ27_BIFLI</name>
<dbReference type="RefSeq" id="WP_060621042.1">
    <property type="nucleotide sequence ID" value="NZ_CP010411.1"/>
</dbReference>
<dbReference type="Proteomes" id="UP000067206">
    <property type="component" value="Chromosome"/>
</dbReference>
<feature type="region of interest" description="Disordered" evidence="1">
    <location>
        <begin position="290"/>
        <end position="313"/>
    </location>
</feature>
<protein>
    <submittedName>
        <fullName evidence="3">Uncharacterized protein</fullName>
    </submittedName>
</protein>
<evidence type="ECO:0000313" key="4">
    <source>
        <dbReference type="Proteomes" id="UP000067206"/>
    </source>
</evidence>
<dbReference type="AlphaFoldDB" id="A0A0M4LJ27"/>
<feature type="compositionally biased region" description="Basic and acidic residues" evidence="1">
    <location>
        <begin position="290"/>
        <end position="301"/>
    </location>
</feature>
<feature type="transmembrane region" description="Helical" evidence="2">
    <location>
        <begin position="138"/>
        <end position="161"/>
    </location>
</feature>
<accession>A0A0M4LJ27</accession>
<organism evidence="3 4">
    <name type="scientific">Bifidobacterium longum subsp. infantis</name>
    <dbReference type="NCBI Taxonomy" id="1682"/>
    <lineage>
        <taxon>Bacteria</taxon>
        <taxon>Bacillati</taxon>
        <taxon>Actinomycetota</taxon>
        <taxon>Actinomycetes</taxon>
        <taxon>Bifidobacteriales</taxon>
        <taxon>Bifidobacteriaceae</taxon>
        <taxon>Bifidobacterium</taxon>
    </lineage>
</organism>
<dbReference type="EMBL" id="CP010411">
    <property type="protein sequence ID" value="ALE09963.1"/>
    <property type="molecule type" value="Genomic_DNA"/>
</dbReference>
<feature type="transmembrane region" description="Helical" evidence="2">
    <location>
        <begin position="106"/>
        <end position="126"/>
    </location>
</feature>
<feature type="transmembrane region" description="Helical" evidence="2">
    <location>
        <begin position="255"/>
        <end position="279"/>
    </location>
</feature>
<proteinExistence type="predicted"/>
<keyword evidence="2" id="KW-0472">Membrane</keyword>
<evidence type="ECO:0000313" key="3">
    <source>
        <dbReference type="EMBL" id="ALE09963.1"/>
    </source>
</evidence>
<keyword evidence="2" id="KW-1133">Transmembrane helix</keyword>